<dbReference type="InterPro" id="IPR001245">
    <property type="entry name" value="Ser-Thr/Tyr_kinase_cat_dom"/>
</dbReference>
<dbReference type="FunFam" id="3.30.200.20:FF:000060">
    <property type="entry name" value="Serine/threonine-protein kinase isoform 1"/>
    <property type="match status" value="1"/>
</dbReference>
<dbReference type="AlphaFoldDB" id="A0AAD4XAJ3"/>
<dbReference type="PROSITE" id="PS00108">
    <property type="entry name" value="PROTEIN_KINASE_ST"/>
    <property type="match status" value="1"/>
</dbReference>
<keyword evidence="3" id="KW-0723">Serine/threonine-protein kinase</keyword>
<keyword evidence="19" id="KW-1185">Reference proteome</keyword>
<evidence type="ECO:0000256" key="12">
    <source>
        <dbReference type="ARBA" id="ARBA00047899"/>
    </source>
</evidence>
<evidence type="ECO:0000256" key="15">
    <source>
        <dbReference type="SAM" id="MobiDB-lite"/>
    </source>
</evidence>
<evidence type="ECO:0000256" key="6">
    <source>
        <dbReference type="ARBA" id="ARBA00022679"/>
    </source>
</evidence>
<keyword evidence="4" id="KW-0600">Photoreceptor protein</keyword>
<dbReference type="PANTHER" id="PTHR44329:SF47">
    <property type="entry name" value="SERINE_THREONINE-PROTEIN KINASE ROCO5-RELATED"/>
    <property type="match status" value="1"/>
</dbReference>
<dbReference type="EC" id="2.7.11.1" evidence="2"/>
<dbReference type="Gene3D" id="3.30.200.20">
    <property type="entry name" value="Phosphorylase Kinase, domain 1"/>
    <property type="match status" value="1"/>
</dbReference>
<dbReference type="NCBIfam" id="TIGR00229">
    <property type="entry name" value="sensory_box"/>
    <property type="match status" value="1"/>
</dbReference>
<feature type="non-terminal residue" evidence="18">
    <location>
        <position position="1"/>
    </location>
</feature>
<evidence type="ECO:0000259" key="17">
    <source>
        <dbReference type="PROSITE" id="PS50112"/>
    </source>
</evidence>
<dbReference type="InterPro" id="IPR051681">
    <property type="entry name" value="Ser/Thr_Kinases-Pseudokinases"/>
</dbReference>
<comment type="caution">
    <text evidence="18">The sequence shown here is derived from an EMBL/GenBank/DDBJ whole genome shotgun (WGS) entry which is preliminary data.</text>
</comment>
<evidence type="ECO:0000256" key="4">
    <source>
        <dbReference type="ARBA" id="ARBA00022543"/>
    </source>
</evidence>
<dbReference type="GO" id="GO:0004674">
    <property type="term" value="F:protein serine/threonine kinase activity"/>
    <property type="evidence" value="ECO:0007669"/>
    <property type="project" value="UniProtKB-KW"/>
</dbReference>
<evidence type="ECO:0000256" key="5">
    <source>
        <dbReference type="ARBA" id="ARBA00022606"/>
    </source>
</evidence>
<feature type="domain" description="PAS" evidence="17">
    <location>
        <begin position="77"/>
        <end position="128"/>
    </location>
</feature>
<keyword evidence="9" id="KW-0067">ATP-binding</keyword>
<keyword evidence="7" id="KW-0547">Nucleotide-binding</keyword>
<dbReference type="InterPro" id="IPR013767">
    <property type="entry name" value="PAS_fold"/>
</dbReference>
<evidence type="ECO:0000259" key="16">
    <source>
        <dbReference type="PROSITE" id="PS50011"/>
    </source>
</evidence>
<dbReference type="GO" id="GO:0005524">
    <property type="term" value="F:ATP binding"/>
    <property type="evidence" value="ECO:0007669"/>
    <property type="project" value="UniProtKB-KW"/>
</dbReference>
<dbReference type="SUPFAM" id="SSF55785">
    <property type="entry name" value="PYP-like sensor domain (PAS domain)"/>
    <property type="match status" value="1"/>
</dbReference>
<evidence type="ECO:0000313" key="18">
    <source>
        <dbReference type="EMBL" id="KAI3876544.1"/>
    </source>
</evidence>
<keyword evidence="6" id="KW-0808">Transferase</keyword>
<keyword evidence="10" id="KW-0157">Chromophore</keyword>
<feature type="region of interest" description="Disordered" evidence="15">
    <location>
        <begin position="350"/>
        <end position="369"/>
    </location>
</feature>
<feature type="region of interest" description="Disordered" evidence="15">
    <location>
        <begin position="40"/>
        <end position="63"/>
    </location>
</feature>
<evidence type="ECO:0000256" key="3">
    <source>
        <dbReference type="ARBA" id="ARBA00022527"/>
    </source>
</evidence>
<proteinExistence type="inferred from homology"/>
<dbReference type="CDD" id="cd13999">
    <property type="entry name" value="STKc_MAP3K-like"/>
    <property type="match status" value="1"/>
</dbReference>
<dbReference type="PANTHER" id="PTHR44329">
    <property type="entry name" value="SERINE/THREONINE-PROTEIN KINASE TNNI3K-RELATED"/>
    <property type="match status" value="1"/>
</dbReference>
<feature type="compositionally biased region" description="Basic and acidic residues" evidence="15">
    <location>
        <begin position="326"/>
        <end position="336"/>
    </location>
</feature>
<dbReference type="GO" id="GO:0009881">
    <property type="term" value="F:photoreceptor activity"/>
    <property type="evidence" value="ECO:0007669"/>
    <property type="project" value="UniProtKB-KW"/>
</dbReference>
<keyword evidence="14" id="KW-0175">Coiled coil</keyword>
<reference evidence="18" key="1">
    <citation type="submission" date="2022-04" db="EMBL/GenBank/DDBJ databases">
        <title>A functionally conserved STORR gene fusion in Papaver species that diverged 16.8 million years ago.</title>
        <authorList>
            <person name="Catania T."/>
        </authorList>
    </citation>
    <scope>NUCLEOTIDE SEQUENCE</scope>
    <source>
        <strain evidence="18">S-188037</strain>
    </source>
</reference>
<feature type="domain" description="Protein kinase" evidence="16">
    <location>
        <begin position="396"/>
        <end position="601"/>
    </location>
</feature>
<dbReference type="InterPro" id="IPR000014">
    <property type="entry name" value="PAS"/>
</dbReference>
<dbReference type="PROSITE" id="PS50011">
    <property type="entry name" value="PROTEIN_KINASE_DOM"/>
    <property type="match status" value="1"/>
</dbReference>
<keyword evidence="11" id="KW-0675">Receptor</keyword>
<dbReference type="InterPro" id="IPR000719">
    <property type="entry name" value="Prot_kinase_dom"/>
</dbReference>
<feature type="region of interest" description="Disordered" evidence="15">
    <location>
        <begin position="317"/>
        <end position="336"/>
    </location>
</feature>
<protein>
    <recommendedName>
        <fullName evidence="2">non-specific serine/threonine protein kinase</fullName>
        <ecNumber evidence="2">2.7.11.1</ecNumber>
    </recommendedName>
</protein>
<dbReference type="Pfam" id="PF00989">
    <property type="entry name" value="PAS"/>
    <property type="match status" value="1"/>
</dbReference>
<dbReference type="InterPro" id="IPR035965">
    <property type="entry name" value="PAS-like_dom_sf"/>
</dbReference>
<dbReference type="InterPro" id="IPR011009">
    <property type="entry name" value="Kinase-like_dom_sf"/>
</dbReference>
<name>A0AAD4XAJ3_9MAGN</name>
<evidence type="ECO:0000256" key="11">
    <source>
        <dbReference type="ARBA" id="ARBA00023170"/>
    </source>
</evidence>
<dbReference type="SUPFAM" id="SSF56112">
    <property type="entry name" value="Protein kinase-like (PK-like)"/>
    <property type="match status" value="1"/>
</dbReference>
<keyword evidence="8" id="KW-0418">Kinase</keyword>
<dbReference type="SMART" id="SM00091">
    <property type="entry name" value="PAS"/>
    <property type="match status" value="1"/>
</dbReference>
<evidence type="ECO:0000256" key="10">
    <source>
        <dbReference type="ARBA" id="ARBA00022991"/>
    </source>
</evidence>
<comment type="similarity">
    <text evidence="1">Belongs to the protein kinase superfamily. TKL Ser/Thr protein kinase family. RAF subfamily.</text>
</comment>
<organism evidence="18 19">
    <name type="scientific">Papaver atlanticum</name>
    <dbReference type="NCBI Taxonomy" id="357466"/>
    <lineage>
        <taxon>Eukaryota</taxon>
        <taxon>Viridiplantae</taxon>
        <taxon>Streptophyta</taxon>
        <taxon>Embryophyta</taxon>
        <taxon>Tracheophyta</taxon>
        <taxon>Spermatophyta</taxon>
        <taxon>Magnoliopsida</taxon>
        <taxon>Ranunculales</taxon>
        <taxon>Papaveraceae</taxon>
        <taxon>Papaveroideae</taxon>
        <taxon>Papaver</taxon>
    </lineage>
</organism>
<gene>
    <name evidence="18" type="ORF">MKW98_015927</name>
</gene>
<evidence type="ECO:0000256" key="1">
    <source>
        <dbReference type="ARBA" id="ARBA00010507"/>
    </source>
</evidence>
<dbReference type="InterPro" id="IPR008271">
    <property type="entry name" value="Ser/Thr_kinase_AS"/>
</dbReference>
<evidence type="ECO:0000256" key="8">
    <source>
        <dbReference type="ARBA" id="ARBA00022777"/>
    </source>
</evidence>
<dbReference type="GO" id="GO:0006355">
    <property type="term" value="P:regulation of DNA-templated transcription"/>
    <property type="evidence" value="ECO:0007669"/>
    <property type="project" value="InterPro"/>
</dbReference>
<dbReference type="PROSITE" id="PS50112">
    <property type="entry name" value="PAS"/>
    <property type="match status" value="1"/>
</dbReference>
<dbReference type="Pfam" id="PF07714">
    <property type="entry name" value="PK_Tyr_Ser-Thr"/>
    <property type="match status" value="1"/>
</dbReference>
<comment type="catalytic activity">
    <reaction evidence="12">
        <text>L-threonyl-[protein] + ATP = O-phospho-L-threonyl-[protein] + ADP + H(+)</text>
        <dbReference type="Rhea" id="RHEA:46608"/>
        <dbReference type="Rhea" id="RHEA-COMP:11060"/>
        <dbReference type="Rhea" id="RHEA-COMP:11605"/>
        <dbReference type="ChEBI" id="CHEBI:15378"/>
        <dbReference type="ChEBI" id="CHEBI:30013"/>
        <dbReference type="ChEBI" id="CHEBI:30616"/>
        <dbReference type="ChEBI" id="CHEBI:61977"/>
        <dbReference type="ChEBI" id="CHEBI:456216"/>
        <dbReference type="EC" id="2.7.11.1"/>
    </reaction>
</comment>
<evidence type="ECO:0000256" key="13">
    <source>
        <dbReference type="ARBA" id="ARBA00048679"/>
    </source>
</evidence>
<sequence length="601" mass="67582">METSEEHLLLLLKKMQELEAEHANLQHEFSSLILNDDVSSRPKMSDLRKSSGSARHSSSQYCNDQPHSCNGIGLTSSDKQYLNILQSMGQSIHIFDSSGLLIYWNQSAEKLYGYSASEALGQSILDLLTDAKEAREDAIDIMQCNAAGETWTGNFPVKNKQGKRFMVFVTNTPLYDDYSSIVGIICVSFDVQSFLQLPLPYSEAYSSFSSSTSGPTSKPGYDSQQPLEVVVTASGACTLRGEVPPSPFGLSYKAIHMDNYPGFFPEDSGSESKIQIHNNITSNIEAWNLEKQISWKCKGSEHDGLVARNAHDIFPWTKNEQEDDFDQKKSPDSYEKPEMQLLGSNRFGNEASASWSPSNATNKSSVNSSINTGSSPLCKFDRETDSLHYDILWEDLMIYEQIGRGSCGTVYRGVWCGSEVALKVFSKFEYSDDLLHSFRQEVLLMKALRHPNVLLFMGAVTLPEHLCIVTEFLTRGSLFQLLRRSTCKLDRRRRVLMALDIARGMNYLHNCDPQVVHRDLKSSNLLVDKNWTVKVGDFGLSRIKHATYLTTKTGNGTPQWMAPEVIRNDPSDEKSDMYSFGVILWELATRKIPWDTLNSMQ</sequence>
<accession>A0AAD4XAJ3</accession>
<dbReference type="Gene3D" id="1.10.510.10">
    <property type="entry name" value="Transferase(Phosphotransferase) domain 1"/>
    <property type="match status" value="1"/>
</dbReference>
<feature type="compositionally biased region" description="Basic and acidic residues" evidence="15">
    <location>
        <begin position="40"/>
        <end position="49"/>
    </location>
</feature>
<evidence type="ECO:0000256" key="14">
    <source>
        <dbReference type="SAM" id="Coils"/>
    </source>
</evidence>
<feature type="compositionally biased region" description="Low complexity" evidence="15">
    <location>
        <begin position="50"/>
        <end position="59"/>
    </location>
</feature>
<dbReference type="Proteomes" id="UP001202328">
    <property type="component" value="Unassembled WGS sequence"/>
</dbReference>
<dbReference type="EMBL" id="JAJJMB010012492">
    <property type="protein sequence ID" value="KAI3876544.1"/>
    <property type="molecule type" value="Genomic_DNA"/>
</dbReference>
<comment type="catalytic activity">
    <reaction evidence="13">
        <text>L-seryl-[protein] + ATP = O-phospho-L-seryl-[protein] + ADP + H(+)</text>
        <dbReference type="Rhea" id="RHEA:17989"/>
        <dbReference type="Rhea" id="RHEA-COMP:9863"/>
        <dbReference type="Rhea" id="RHEA-COMP:11604"/>
        <dbReference type="ChEBI" id="CHEBI:15378"/>
        <dbReference type="ChEBI" id="CHEBI:29999"/>
        <dbReference type="ChEBI" id="CHEBI:30616"/>
        <dbReference type="ChEBI" id="CHEBI:83421"/>
        <dbReference type="ChEBI" id="CHEBI:456216"/>
        <dbReference type="EC" id="2.7.11.1"/>
    </reaction>
</comment>
<keyword evidence="5" id="KW-0716">Sensory transduction</keyword>
<evidence type="ECO:0000256" key="7">
    <source>
        <dbReference type="ARBA" id="ARBA00022741"/>
    </source>
</evidence>
<evidence type="ECO:0000256" key="9">
    <source>
        <dbReference type="ARBA" id="ARBA00022840"/>
    </source>
</evidence>
<evidence type="ECO:0000313" key="19">
    <source>
        <dbReference type="Proteomes" id="UP001202328"/>
    </source>
</evidence>
<evidence type="ECO:0000256" key="2">
    <source>
        <dbReference type="ARBA" id="ARBA00012513"/>
    </source>
</evidence>
<feature type="coiled-coil region" evidence="14">
    <location>
        <begin position="1"/>
        <end position="35"/>
    </location>
</feature>
<dbReference type="CDD" id="cd00130">
    <property type="entry name" value="PAS"/>
    <property type="match status" value="1"/>
</dbReference>
<feature type="compositionally biased region" description="Polar residues" evidence="15">
    <location>
        <begin position="350"/>
        <end position="363"/>
    </location>
</feature>
<dbReference type="Gene3D" id="3.30.450.20">
    <property type="entry name" value="PAS domain"/>
    <property type="match status" value="1"/>
</dbReference>
<dbReference type="SMART" id="SM00220">
    <property type="entry name" value="S_TKc"/>
    <property type="match status" value="1"/>
</dbReference>